<dbReference type="EMBL" id="JAEAOA010000010">
    <property type="protein sequence ID" value="KAK3590289.1"/>
    <property type="molecule type" value="Genomic_DNA"/>
</dbReference>
<evidence type="ECO:0000313" key="4">
    <source>
        <dbReference type="EMBL" id="KAK3590289.1"/>
    </source>
</evidence>
<dbReference type="PROSITE" id="PS00018">
    <property type="entry name" value="EF_HAND_1"/>
    <property type="match status" value="1"/>
</dbReference>
<dbReference type="Gene3D" id="1.10.238.10">
    <property type="entry name" value="EF-hand"/>
    <property type="match status" value="1"/>
</dbReference>
<sequence>AFRPPPSSFLLGMIVGQALSYYESFLKQHEATRKKLNASELDKEIKEMFQMFDKNGDKTLSVDELGKAMRSLGFNMTQAEVRQAMVKIDTN</sequence>
<comment type="caution">
    <text evidence="4">The sequence shown here is derived from an EMBL/GenBank/DDBJ whole genome shotgun (WGS) entry which is preliminary data.</text>
</comment>
<evidence type="ECO:0000256" key="1">
    <source>
        <dbReference type="ARBA" id="ARBA00022737"/>
    </source>
</evidence>
<keyword evidence="5" id="KW-1185">Reference proteome</keyword>
<dbReference type="SUPFAM" id="SSF47473">
    <property type="entry name" value="EF-hand"/>
    <property type="match status" value="1"/>
</dbReference>
<dbReference type="GO" id="GO:0016460">
    <property type="term" value="C:myosin II complex"/>
    <property type="evidence" value="ECO:0007669"/>
    <property type="project" value="TreeGrafter"/>
</dbReference>
<feature type="non-terminal residue" evidence="4">
    <location>
        <position position="1"/>
    </location>
</feature>
<dbReference type="PANTHER" id="PTHR23048:SF0">
    <property type="entry name" value="CALMODULIN LIKE 3"/>
    <property type="match status" value="1"/>
</dbReference>
<protein>
    <recommendedName>
        <fullName evidence="3">EF-hand domain-containing protein</fullName>
    </recommendedName>
</protein>
<keyword evidence="2" id="KW-0106">Calcium</keyword>
<evidence type="ECO:0000259" key="3">
    <source>
        <dbReference type="PROSITE" id="PS50222"/>
    </source>
</evidence>
<dbReference type="InterPro" id="IPR050230">
    <property type="entry name" value="CALM/Myosin/TropC-like"/>
</dbReference>
<feature type="non-terminal residue" evidence="4">
    <location>
        <position position="91"/>
    </location>
</feature>
<dbReference type="Proteomes" id="UP001195483">
    <property type="component" value="Unassembled WGS sequence"/>
</dbReference>
<evidence type="ECO:0000256" key="2">
    <source>
        <dbReference type="ARBA" id="ARBA00022837"/>
    </source>
</evidence>
<organism evidence="4 5">
    <name type="scientific">Potamilus streckersoni</name>
    <dbReference type="NCBI Taxonomy" id="2493646"/>
    <lineage>
        <taxon>Eukaryota</taxon>
        <taxon>Metazoa</taxon>
        <taxon>Spiralia</taxon>
        <taxon>Lophotrochozoa</taxon>
        <taxon>Mollusca</taxon>
        <taxon>Bivalvia</taxon>
        <taxon>Autobranchia</taxon>
        <taxon>Heteroconchia</taxon>
        <taxon>Palaeoheterodonta</taxon>
        <taxon>Unionida</taxon>
        <taxon>Unionoidea</taxon>
        <taxon>Unionidae</taxon>
        <taxon>Ambleminae</taxon>
        <taxon>Lampsilini</taxon>
        <taxon>Potamilus</taxon>
    </lineage>
</organism>
<accession>A0AAE0SE69</accession>
<keyword evidence="1" id="KW-0677">Repeat</keyword>
<feature type="domain" description="EF-hand" evidence="3">
    <location>
        <begin position="40"/>
        <end position="75"/>
    </location>
</feature>
<proteinExistence type="predicted"/>
<evidence type="ECO:0000313" key="5">
    <source>
        <dbReference type="Proteomes" id="UP001195483"/>
    </source>
</evidence>
<dbReference type="InterPro" id="IPR018247">
    <property type="entry name" value="EF_Hand_1_Ca_BS"/>
</dbReference>
<dbReference type="PROSITE" id="PS50222">
    <property type="entry name" value="EF_HAND_2"/>
    <property type="match status" value="1"/>
</dbReference>
<dbReference type="InterPro" id="IPR002048">
    <property type="entry name" value="EF_hand_dom"/>
</dbReference>
<reference evidence="4" key="1">
    <citation type="journal article" date="2021" name="Genome Biol. Evol.">
        <title>A High-Quality Reference Genome for a Parasitic Bivalve with Doubly Uniparental Inheritance (Bivalvia: Unionida).</title>
        <authorList>
            <person name="Smith C.H."/>
        </authorList>
    </citation>
    <scope>NUCLEOTIDE SEQUENCE</scope>
    <source>
        <strain evidence="4">CHS0354</strain>
    </source>
</reference>
<dbReference type="GO" id="GO:0005509">
    <property type="term" value="F:calcium ion binding"/>
    <property type="evidence" value="ECO:0007669"/>
    <property type="project" value="InterPro"/>
</dbReference>
<name>A0AAE0SE69_9BIVA</name>
<dbReference type="PANTHER" id="PTHR23048">
    <property type="entry name" value="MYOSIN LIGHT CHAIN 1, 3"/>
    <property type="match status" value="1"/>
</dbReference>
<dbReference type="CDD" id="cd00051">
    <property type="entry name" value="EFh"/>
    <property type="match status" value="1"/>
</dbReference>
<reference evidence="4" key="2">
    <citation type="journal article" date="2021" name="Genome Biol. Evol.">
        <title>Developing a high-quality reference genome for a parasitic bivalve with doubly uniparental inheritance (Bivalvia: Unionida).</title>
        <authorList>
            <person name="Smith C.H."/>
        </authorList>
    </citation>
    <scope>NUCLEOTIDE SEQUENCE</scope>
    <source>
        <strain evidence="4">CHS0354</strain>
        <tissue evidence="4">Mantle</tissue>
    </source>
</reference>
<gene>
    <name evidence="4" type="ORF">CHS0354_000006</name>
</gene>
<dbReference type="InterPro" id="IPR011992">
    <property type="entry name" value="EF-hand-dom_pair"/>
</dbReference>
<dbReference type="AlphaFoldDB" id="A0AAE0SE69"/>
<dbReference type="SMART" id="SM00054">
    <property type="entry name" value="EFh"/>
    <property type="match status" value="1"/>
</dbReference>
<dbReference type="Pfam" id="PF13499">
    <property type="entry name" value="EF-hand_7"/>
    <property type="match status" value="1"/>
</dbReference>
<reference evidence="4" key="3">
    <citation type="submission" date="2023-05" db="EMBL/GenBank/DDBJ databases">
        <authorList>
            <person name="Smith C.H."/>
        </authorList>
    </citation>
    <scope>NUCLEOTIDE SEQUENCE</scope>
    <source>
        <strain evidence="4">CHS0354</strain>
        <tissue evidence="4">Mantle</tissue>
    </source>
</reference>